<organism evidence="3 4">
    <name type="scientific">Fonsecaea erecta</name>
    <dbReference type="NCBI Taxonomy" id="1367422"/>
    <lineage>
        <taxon>Eukaryota</taxon>
        <taxon>Fungi</taxon>
        <taxon>Dikarya</taxon>
        <taxon>Ascomycota</taxon>
        <taxon>Pezizomycotina</taxon>
        <taxon>Eurotiomycetes</taxon>
        <taxon>Chaetothyriomycetidae</taxon>
        <taxon>Chaetothyriales</taxon>
        <taxon>Herpotrichiellaceae</taxon>
        <taxon>Fonsecaea</taxon>
    </lineage>
</organism>
<feature type="compositionally biased region" description="Polar residues" evidence="1">
    <location>
        <begin position="132"/>
        <end position="148"/>
    </location>
</feature>
<comment type="caution">
    <text evidence="3">The sequence shown here is derived from an EMBL/GenBank/DDBJ whole genome shotgun (WGS) entry which is preliminary data.</text>
</comment>
<keyword evidence="2" id="KW-0812">Transmembrane</keyword>
<proteinExistence type="predicted"/>
<keyword evidence="4" id="KW-1185">Reference proteome</keyword>
<dbReference type="EMBL" id="LVYI01000001">
    <property type="protein sequence ID" value="OAP64592.1"/>
    <property type="molecule type" value="Genomic_DNA"/>
</dbReference>
<keyword evidence="2" id="KW-0472">Membrane</keyword>
<dbReference type="GeneID" id="30004734"/>
<evidence type="ECO:0000313" key="3">
    <source>
        <dbReference type="EMBL" id="OAP64592.1"/>
    </source>
</evidence>
<evidence type="ECO:0000313" key="4">
    <source>
        <dbReference type="Proteomes" id="UP000078343"/>
    </source>
</evidence>
<sequence>MDAFIEKDQAPATNHSCFQAEVQCHHQQTNRQAYHPRCHHRPSNDNNINNHHKPARSCHCYRCQKSRGEPALHPAISIPLAIATGGLSCAAMGIYRGYAGHRTLKRSRNVSLEEAPRHNIDITHEQEVGFHSVSSRAGSSEMESPSSTGGMGGHDAGLGADVPDAAPPKYSEVEEDNVVRDVAEKM</sequence>
<feature type="region of interest" description="Disordered" evidence="1">
    <location>
        <begin position="124"/>
        <end position="175"/>
    </location>
</feature>
<accession>A0A178ZY18</accession>
<protein>
    <submittedName>
        <fullName evidence="3">Uncharacterized protein</fullName>
    </submittedName>
</protein>
<gene>
    <name evidence="3" type="ORF">AYL99_00564</name>
</gene>
<evidence type="ECO:0000256" key="2">
    <source>
        <dbReference type="SAM" id="Phobius"/>
    </source>
</evidence>
<dbReference type="AlphaFoldDB" id="A0A178ZY18"/>
<reference evidence="3 4" key="1">
    <citation type="submission" date="2016-04" db="EMBL/GenBank/DDBJ databases">
        <title>Draft genome of Fonsecaea erecta CBS 125763.</title>
        <authorList>
            <person name="Weiss V.A."/>
            <person name="Vicente V.A."/>
            <person name="Raittz R.T."/>
            <person name="Moreno L.F."/>
            <person name="De Souza E.M."/>
            <person name="Pedrosa F.O."/>
            <person name="Steffens M.B."/>
            <person name="Faoro H."/>
            <person name="Tadra-Sfeir M.Z."/>
            <person name="Najafzadeh M.J."/>
            <person name="Felipe M.S."/>
            <person name="Teixeira M."/>
            <person name="Sun J."/>
            <person name="Xi L."/>
            <person name="Gomes R."/>
            <person name="De Azevedo C.M."/>
            <person name="Salgado C.G."/>
            <person name="Da Silva M.B."/>
            <person name="Nascimento M.F."/>
            <person name="Queiroz-Telles F."/>
            <person name="Attili D.S."/>
            <person name="Gorbushina A."/>
        </authorList>
    </citation>
    <scope>NUCLEOTIDE SEQUENCE [LARGE SCALE GENOMIC DNA]</scope>
    <source>
        <strain evidence="3 4">CBS 125763</strain>
    </source>
</reference>
<dbReference type="RefSeq" id="XP_018697959.1">
    <property type="nucleotide sequence ID" value="XM_018832080.1"/>
</dbReference>
<name>A0A178ZY18_9EURO</name>
<keyword evidence="2" id="KW-1133">Transmembrane helix</keyword>
<dbReference type="Proteomes" id="UP000078343">
    <property type="component" value="Unassembled WGS sequence"/>
</dbReference>
<dbReference type="OrthoDB" id="4117674at2759"/>
<feature type="transmembrane region" description="Helical" evidence="2">
    <location>
        <begin position="76"/>
        <end position="98"/>
    </location>
</feature>
<evidence type="ECO:0000256" key="1">
    <source>
        <dbReference type="SAM" id="MobiDB-lite"/>
    </source>
</evidence>